<feature type="repeat" description="TPR" evidence="2">
    <location>
        <begin position="353"/>
        <end position="386"/>
    </location>
</feature>
<evidence type="ECO:0000313" key="5">
    <source>
        <dbReference type="Proteomes" id="UP000034954"/>
    </source>
</evidence>
<dbReference type="PANTHER" id="PTHR43630">
    <property type="entry name" value="POLY-BETA-1,6-N-ACETYL-D-GLUCOSAMINE SYNTHASE"/>
    <property type="match status" value="1"/>
</dbReference>
<feature type="repeat" description="TPR" evidence="2">
    <location>
        <begin position="200"/>
        <end position="233"/>
    </location>
</feature>
<feature type="repeat" description="TPR" evidence="2">
    <location>
        <begin position="319"/>
        <end position="352"/>
    </location>
</feature>
<dbReference type="PROSITE" id="PS50005">
    <property type="entry name" value="TPR"/>
    <property type="match status" value="3"/>
</dbReference>
<dbReference type="SUPFAM" id="SSF53448">
    <property type="entry name" value="Nucleotide-diphospho-sugar transferases"/>
    <property type="match status" value="1"/>
</dbReference>
<accession>A0A0M2UTQ1</accession>
<organism evidence="4 5">
    <name type="scientific">Candidatus Brocadia fulgida</name>
    <dbReference type="NCBI Taxonomy" id="380242"/>
    <lineage>
        <taxon>Bacteria</taxon>
        <taxon>Pseudomonadati</taxon>
        <taxon>Planctomycetota</taxon>
        <taxon>Candidatus Brocadiia</taxon>
        <taxon>Candidatus Brocadiales</taxon>
        <taxon>Candidatus Brocadiaceae</taxon>
        <taxon>Candidatus Brocadia</taxon>
    </lineage>
</organism>
<dbReference type="PANTHER" id="PTHR43630:SF2">
    <property type="entry name" value="GLYCOSYLTRANSFERASE"/>
    <property type="match status" value="1"/>
</dbReference>
<dbReference type="InterPro" id="IPR011990">
    <property type="entry name" value="TPR-like_helical_dom_sf"/>
</dbReference>
<dbReference type="Pfam" id="PF00535">
    <property type="entry name" value="Glycos_transf_2"/>
    <property type="match status" value="1"/>
</dbReference>
<evidence type="ECO:0000256" key="2">
    <source>
        <dbReference type="PROSITE-ProRule" id="PRU00339"/>
    </source>
</evidence>
<dbReference type="Gene3D" id="1.25.40.10">
    <property type="entry name" value="Tetratricopeptide repeat domain"/>
    <property type="match status" value="1"/>
</dbReference>
<reference evidence="4 5" key="1">
    <citation type="journal article" date="2013" name="BMC Microbiol.">
        <title>Identification of the type II cytochrome c maturation pathway in anammox bacteria by comparative genomics.</title>
        <authorList>
            <person name="Ferousi C."/>
            <person name="Speth D.R."/>
            <person name="Reimann J."/>
            <person name="Op den Camp H.J."/>
            <person name="Allen J.W."/>
            <person name="Keltjens J.T."/>
            <person name="Jetten M.S."/>
        </authorList>
    </citation>
    <scope>NUCLEOTIDE SEQUENCE [LARGE SCALE GENOMIC DNA]</scope>
    <source>
        <strain evidence="4">RU1</strain>
    </source>
</reference>
<sequence>MIQLSACLIVKNEAFLLPYCLDSIGAFVDEIIVVDTGSTDETIKIANKYKAKVSQFPWTEDFSAARNHSISCARGEWILYIDADEAIDRVNAGKIHDAIKRKDIMGITVRQCIPQRINNIATAYYSEYCRIFRRHKDVRFKGKIHEQILPSIERLGGKVLRTDIVFNHWAYGINEEKKRRRAERNLRYLLDEVENAPYDPFVYFNLGITYCELGKKDAAICSLQRTIDLYTGNIKRELIGQAHLWLAKLYLELDNFTKTEYHARMVSSYDPANPLSAYILATIAVVKEQYKTAIEHLEHAIQISKGETGLLPSVEMDLAQMYLELGSCRSASGDTLDAEKDFVRSLEYNPSGALPYVLLGNCRFLDGDKKEAEKMYERALAIDSSLVNASHGIELCRANKK</sequence>
<keyword evidence="2" id="KW-0802">TPR repeat</keyword>
<dbReference type="SMART" id="SM00028">
    <property type="entry name" value="TPR"/>
    <property type="match status" value="5"/>
</dbReference>
<evidence type="ECO:0000259" key="3">
    <source>
        <dbReference type="Pfam" id="PF00535"/>
    </source>
</evidence>
<name>A0A0M2UTQ1_9BACT</name>
<dbReference type="InterPro" id="IPR019734">
    <property type="entry name" value="TPR_rpt"/>
</dbReference>
<dbReference type="SUPFAM" id="SSF48452">
    <property type="entry name" value="TPR-like"/>
    <property type="match status" value="1"/>
</dbReference>
<comment type="similarity">
    <text evidence="1">Belongs to the glycosyltransferase 2 family. WaaE/KdtX subfamily.</text>
</comment>
<feature type="domain" description="Glycosyltransferase 2-like" evidence="3">
    <location>
        <begin position="5"/>
        <end position="103"/>
    </location>
</feature>
<evidence type="ECO:0000313" key="4">
    <source>
        <dbReference type="EMBL" id="KKO19448.1"/>
    </source>
</evidence>
<dbReference type="InterPro" id="IPR001173">
    <property type="entry name" value="Glyco_trans_2-like"/>
</dbReference>
<dbReference type="CDD" id="cd02511">
    <property type="entry name" value="Beta4Glucosyltransferase"/>
    <property type="match status" value="1"/>
</dbReference>
<dbReference type="GO" id="GO:0016740">
    <property type="term" value="F:transferase activity"/>
    <property type="evidence" value="ECO:0007669"/>
    <property type="project" value="UniProtKB-KW"/>
</dbReference>
<gene>
    <name evidence="4" type="primary">waaE_4</name>
    <name evidence="4" type="ORF">BROFUL_01827</name>
</gene>
<evidence type="ECO:0000256" key="1">
    <source>
        <dbReference type="ARBA" id="ARBA00038494"/>
    </source>
</evidence>
<dbReference type="InterPro" id="IPR029044">
    <property type="entry name" value="Nucleotide-diphossugar_trans"/>
</dbReference>
<proteinExistence type="inferred from homology"/>
<dbReference type="EMBL" id="LAQJ01000190">
    <property type="protein sequence ID" value="KKO19448.1"/>
    <property type="molecule type" value="Genomic_DNA"/>
</dbReference>
<comment type="caution">
    <text evidence="4">The sequence shown here is derived from an EMBL/GenBank/DDBJ whole genome shotgun (WGS) entry which is preliminary data.</text>
</comment>
<keyword evidence="5" id="KW-1185">Reference proteome</keyword>
<dbReference type="Gene3D" id="3.90.550.10">
    <property type="entry name" value="Spore Coat Polysaccharide Biosynthesis Protein SpsA, Chain A"/>
    <property type="match status" value="1"/>
</dbReference>
<dbReference type="AlphaFoldDB" id="A0A0M2UTQ1"/>
<dbReference type="Pfam" id="PF13432">
    <property type="entry name" value="TPR_16"/>
    <property type="match status" value="1"/>
</dbReference>
<dbReference type="Proteomes" id="UP000034954">
    <property type="component" value="Unassembled WGS sequence"/>
</dbReference>
<protein>
    <submittedName>
        <fullName evidence="4">Glycosyltransferase fused to TPR-repeat domain protein</fullName>
    </submittedName>
</protein>